<dbReference type="Proteomes" id="UP000243376">
    <property type="component" value="Unassembled WGS sequence"/>
</dbReference>
<dbReference type="EMBL" id="PNIQ01000043">
    <property type="protein sequence ID" value="PMP87058.1"/>
    <property type="molecule type" value="Genomic_DNA"/>
</dbReference>
<evidence type="ECO:0000256" key="1">
    <source>
        <dbReference type="SAM" id="Phobius"/>
    </source>
</evidence>
<keyword evidence="1" id="KW-0812">Transmembrane</keyword>
<evidence type="ECO:0000313" key="2">
    <source>
        <dbReference type="EMBL" id="PMP87058.1"/>
    </source>
</evidence>
<organism evidence="2 3">
    <name type="scientific">Chloroflexus aggregans</name>
    <dbReference type="NCBI Taxonomy" id="152260"/>
    <lineage>
        <taxon>Bacteria</taxon>
        <taxon>Bacillati</taxon>
        <taxon>Chloroflexota</taxon>
        <taxon>Chloroflexia</taxon>
        <taxon>Chloroflexales</taxon>
        <taxon>Chloroflexineae</taxon>
        <taxon>Chloroflexaceae</taxon>
        <taxon>Chloroflexus</taxon>
    </lineage>
</organism>
<dbReference type="Gene3D" id="1.25.40.10">
    <property type="entry name" value="Tetratricopeptide repeat domain"/>
    <property type="match status" value="1"/>
</dbReference>
<evidence type="ECO:0000313" key="3">
    <source>
        <dbReference type="Proteomes" id="UP000243376"/>
    </source>
</evidence>
<dbReference type="InterPro" id="IPR011990">
    <property type="entry name" value="TPR-like_helical_dom_sf"/>
</dbReference>
<feature type="transmembrane region" description="Helical" evidence="1">
    <location>
        <begin position="73"/>
        <end position="92"/>
    </location>
</feature>
<accession>A0A2J6XFS7</accession>
<keyword evidence="1" id="KW-0472">Membrane</keyword>
<dbReference type="SUPFAM" id="SSF48452">
    <property type="entry name" value="TPR-like"/>
    <property type="match status" value="1"/>
</dbReference>
<protein>
    <submittedName>
        <fullName evidence="2">Uncharacterized protein</fullName>
    </submittedName>
</protein>
<name>A0A2J6XFS7_9CHLR</name>
<reference evidence="2 3" key="1">
    <citation type="submission" date="2018-01" db="EMBL/GenBank/DDBJ databases">
        <title>Metagenomic assembled genomes from two thermal pools in the Uzon Caldera, Kamchatka, Russia.</title>
        <authorList>
            <person name="Wilkins L."/>
            <person name="Ettinger C."/>
        </authorList>
    </citation>
    <scope>NUCLEOTIDE SEQUENCE [LARGE SCALE GENOMIC DNA]</scope>
    <source>
        <strain evidence="2">ZAV-02</strain>
    </source>
</reference>
<sequence>MTARPYKTISQQRLTHNSLSADVLKVGKDKVTRPRIRPHRLATHQLGRILLQMPELPVILVGGLWMMQTGLNVINSFICLTAIVWFLSRTFLLQHAEKLLGKSRYHDAAKYIHVALKLNPNNAKAWLLLACSASQRNQFDWTIRYLERTCYLEPNNIVAQSMLNAISQLVRKEAEPHCGFRFAVVEYKVI</sequence>
<dbReference type="AlphaFoldDB" id="A0A2J6XFS7"/>
<comment type="caution">
    <text evidence="2">The sequence shown here is derived from an EMBL/GenBank/DDBJ whole genome shotgun (WGS) entry which is preliminary data.</text>
</comment>
<gene>
    <name evidence="2" type="ORF">C0184_00560</name>
</gene>
<keyword evidence="1" id="KW-1133">Transmembrane helix</keyword>
<proteinExistence type="predicted"/>